<comment type="caution">
    <text evidence="2">The sequence shown here is derived from an EMBL/GenBank/DDBJ whole genome shotgun (WGS) entry which is preliminary data.</text>
</comment>
<accession>A0A409X5R0</accession>
<feature type="region of interest" description="Disordered" evidence="1">
    <location>
        <begin position="124"/>
        <end position="162"/>
    </location>
</feature>
<reference evidence="2 3" key="1">
    <citation type="journal article" date="2018" name="Evol. Lett.">
        <title>Horizontal gene cluster transfer increased hallucinogenic mushroom diversity.</title>
        <authorList>
            <person name="Reynolds H.T."/>
            <person name="Vijayakumar V."/>
            <person name="Gluck-Thaler E."/>
            <person name="Korotkin H.B."/>
            <person name="Matheny P.B."/>
            <person name="Slot J.C."/>
        </authorList>
    </citation>
    <scope>NUCLEOTIDE SEQUENCE [LARGE SCALE GENOMIC DNA]</scope>
    <source>
        <strain evidence="2 3">2631</strain>
    </source>
</reference>
<evidence type="ECO:0000313" key="3">
    <source>
        <dbReference type="Proteomes" id="UP000283269"/>
    </source>
</evidence>
<protein>
    <submittedName>
        <fullName evidence="2">Uncharacterized protein</fullName>
    </submittedName>
</protein>
<proteinExistence type="predicted"/>
<dbReference type="AlphaFoldDB" id="A0A409X5R0"/>
<gene>
    <name evidence="2" type="ORF">CVT25_002249</name>
</gene>
<feature type="compositionally biased region" description="Polar residues" evidence="1">
    <location>
        <begin position="147"/>
        <end position="162"/>
    </location>
</feature>
<evidence type="ECO:0000313" key="2">
    <source>
        <dbReference type="EMBL" id="PPQ86067.1"/>
    </source>
</evidence>
<organism evidence="2 3">
    <name type="scientific">Psilocybe cyanescens</name>
    <dbReference type="NCBI Taxonomy" id="93625"/>
    <lineage>
        <taxon>Eukaryota</taxon>
        <taxon>Fungi</taxon>
        <taxon>Dikarya</taxon>
        <taxon>Basidiomycota</taxon>
        <taxon>Agaricomycotina</taxon>
        <taxon>Agaricomycetes</taxon>
        <taxon>Agaricomycetidae</taxon>
        <taxon>Agaricales</taxon>
        <taxon>Agaricineae</taxon>
        <taxon>Strophariaceae</taxon>
        <taxon>Psilocybe</taxon>
    </lineage>
</organism>
<dbReference type="Proteomes" id="UP000283269">
    <property type="component" value="Unassembled WGS sequence"/>
</dbReference>
<dbReference type="InParanoid" id="A0A409X5R0"/>
<dbReference type="EMBL" id="NHYD01002567">
    <property type="protein sequence ID" value="PPQ86067.1"/>
    <property type="molecule type" value="Genomic_DNA"/>
</dbReference>
<keyword evidence="3" id="KW-1185">Reference proteome</keyword>
<evidence type="ECO:0000256" key="1">
    <source>
        <dbReference type="SAM" id="MobiDB-lite"/>
    </source>
</evidence>
<name>A0A409X5R0_PSICY</name>
<sequence length="162" mass="17076">MPTPTRTRRAASALRPRTSTCSCTFTVMYGVEKRYRAWMVCAAASATSSAAASRSMSLPPVSGSRVPVVVVEDSDDGFIANVPSTATAASDMKYHRRSSIRIAGASDQSSSRFGRFPLVEDDDISATAKDDSDDISITRAPLPSAGSALQSSKSMTPSTPFA</sequence>